<dbReference type="InterPro" id="IPR006916">
    <property type="entry name" value="POPDC1-3"/>
</dbReference>
<dbReference type="GO" id="GO:0030552">
    <property type="term" value="F:cAMP binding"/>
    <property type="evidence" value="ECO:0007669"/>
    <property type="project" value="TreeGrafter"/>
</dbReference>
<dbReference type="AlphaFoldDB" id="A0A383AEN6"/>
<proteinExistence type="predicted"/>
<feature type="transmembrane region" description="Helical" evidence="7">
    <location>
        <begin position="12"/>
        <end position="37"/>
    </location>
</feature>
<feature type="domain" description="POPDC1-3" evidence="8">
    <location>
        <begin position="4"/>
        <end position="94"/>
    </location>
</feature>
<feature type="transmembrane region" description="Helical" evidence="7">
    <location>
        <begin position="49"/>
        <end position="67"/>
    </location>
</feature>
<name>A0A383AEN6_9ZZZZ</name>
<dbReference type="PANTHER" id="PTHR12101:SF17">
    <property type="entry name" value="BLOOD VESSEL EPICARDIAL SUBSTANCE"/>
    <property type="match status" value="1"/>
</dbReference>
<evidence type="ECO:0000259" key="8">
    <source>
        <dbReference type="Pfam" id="PF04831"/>
    </source>
</evidence>
<evidence type="ECO:0000256" key="5">
    <source>
        <dbReference type="ARBA" id="ARBA00022989"/>
    </source>
</evidence>
<evidence type="ECO:0000256" key="7">
    <source>
        <dbReference type="SAM" id="Phobius"/>
    </source>
</evidence>
<keyword evidence="4 7" id="KW-0812">Transmembrane</keyword>
<accession>A0A383AEN6</accession>
<gene>
    <name evidence="9" type="ORF">METZ01_LOCUS458509</name>
</gene>
<evidence type="ECO:0000313" key="9">
    <source>
        <dbReference type="EMBL" id="SVE05655.1"/>
    </source>
</evidence>
<evidence type="ECO:0000256" key="1">
    <source>
        <dbReference type="ARBA" id="ARBA00004141"/>
    </source>
</evidence>
<evidence type="ECO:0000256" key="3">
    <source>
        <dbReference type="ARBA" id="ARBA00022475"/>
    </source>
</evidence>
<dbReference type="GO" id="GO:0042383">
    <property type="term" value="C:sarcolemma"/>
    <property type="evidence" value="ECO:0007669"/>
    <property type="project" value="TreeGrafter"/>
</dbReference>
<reference evidence="9" key="1">
    <citation type="submission" date="2018-05" db="EMBL/GenBank/DDBJ databases">
        <authorList>
            <person name="Lanie J.A."/>
            <person name="Ng W.-L."/>
            <person name="Kazmierczak K.M."/>
            <person name="Andrzejewski T.M."/>
            <person name="Davidsen T.M."/>
            <person name="Wayne K.J."/>
            <person name="Tettelin H."/>
            <person name="Glass J.I."/>
            <person name="Rusch D."/>
            <person name="Podicherti R."/>
            <person name="Tsui H.-C.T."/>
            <person name="Winkler M.E."/>
        </authorList>
    </citation>
    <scope>NUCLEOTIDE SEQUENCE</scope>
</reference>
<keyword evidence="6 7" id="KW-0472">Membrane</keyword>
<organism evidence="9">
    <name type="scientific">marine metagenome</name>
    <dbReference type="NCBI Taxonomy" id="408172"/>
    <lineage>
        <taxon>unclassified sequences</taxon>
        <taxon>metagenomes</taxon>
        <taxon>ecological metagenomes</taxon>
    </lineage>
</organism>
<dbReference type="Pfam" id="PF04831">
    <property type="entry name" value="POPDC1-3"/>
    <property type="match status" value="1"/>
</dbReference>
<protein>
    <recommendedName>
        <fullName evidence="8">POPDC1-3 domain-containing protein</fullName>
    </recommendedName>
</protein>
<keyword evidence="3" id="KW-1003">Cell membrane</keyword>
<comment type="subcellular location">
    <subcellularLocation>
        <location evidence="2">Cell membrane</location>
    </subcellularLocation>
    <subcellularLocation>
        <location evidence="1">Membrane</location>
        <topology evidence="1">Multi-pass membrane protein</topology>
    </subcellularLocation>
</comment>
<dbReference type="EMBL" id="UINC01191162">
    <property type="protein sequence ID" value="SVE05655.1"/>
    <property type="molecule type" value="Genomic_DNA"/>
</dbReference>
<evidence type="ECO:0000256" key="2">
    <source>
        <dbReference type="ARBA" id="ARBA00004236"/>
    </source>
</evidence>
<evidence type="ECO:0000256" key="4">
    <source>
        <dbReference type="ARBA" id="ARBA00022692"/>
    </source>
</evidence>
<dbReference type="PANTHER" id="PTHR12101">
    <property type="entry name" value="POPEYE DOMAIN CONTAINING PROTEIN"/>
    <property type="match status" value="1"/>
</dbReference>
<sequence length="139" mass="16524">MDIGSILLNIGFLFNLIALAFREILWIRILLTLGYFLRFVTQSYIEQNMNSSFWMIVFVIINLYQIIRIINERRRRYIEPKIFDIYESVFNSLTTFEFLTFWKMGIIKNVENGTTIIEKNKKLNSILLLINGKVNVKSD</sequence>
<dbReference type="InterPro" id="IPR055272">
    <property type="entry name" value="POPDC1-3_dom"/>
</dbReference>
<evidence type="ECO:0000256" key="6">
    <source>
        <dbReference type="ARBA" id="ARBA00023136"/>
    </source>
</evidence>
<feature type="non-terminal residue" evidence="9">
    <location>
        <position position="139"/>
    </location>
</feature>
<keyword evidence="5 7" id="KW-1133">Transmembrane helix</keyword>